<proteinExistence type="predicted"/>
<name>A0ABN8Y271_RANTA</name>
<feature type="region of interest" description="Disordered" evidence="1">
    <location>
        <begin position="88"/>
        <end position="117"/>
    </location>
</feature>
<feature type="compositionally biased region" description="Basic and acidic residues" evidence="1">
    <location>
        <begin position="99"/>
        <end position="109"/>
    </location>
</feature>
<reference evidence="2" key="1">
    <citation type="submission" date="2023-04" db="EMBL/GenBank/DDBJ databases">
        <authorList>
            <consortium name="ELIXIR-Norway"/>
        </authorList>
    </citation>
    <scope>NUCLEOTIDE SEQUENCE [LARGE SCALE GENOMIC DNA]</scope>
</reference>
<evidence type="ECO:0000313" key="3">
    <source>
        <dbReference type="Proteomes" id="UP001176941"/>
    </source>
</evidence>
<dbReference type="Proteomes" id="UP001176941">
    <property type="component" value="Chromosome 11"/>
</dbReference>
<dbReference type="EMBL" id="OX459947">
    <property type="protein sequence ID" value="CAI9153914.1"/>
    <property type="molecule type" value="Genomic_DNA"/>
</dbReference>
<organism evidence="2 3">
    <name type="scientific">Rangifer tarandus platyrhynchus</name>
    <name type="common">Svalbard reindeer</name>
    <dbReference type="NCBI Taxonomy" id="3082113"/>
    <lineage>
        <taxon>Eukaryota</taxon>
        <taxon>Metazoa</taxon>
        <taxon>Chordata</taxon>
        <taxon>Craniata</taxon>
        <taxon>Vertebrata</taxon>
        <taxon>Euteleostomi</taxon>
        <taxon>Mammalia</taxon>
        <taxon>Eutheria</taxon>
        <taxon>Laurasiatheria</taxon>
        <taxon>Artiodactyla</taxon>
        <taxon>Ruminantia</taxon>
        <taxon>Pecora</taxon>
        <taxon>Cervidae</taxon>
        <taxon>Odocoileinae</taxon>
        <taxon>Rangifer</taxon>
    </lineage>
</organism>
<evidence type="ECO:0000313" key="2">
    <source>
        <dbReference type="EMBL" id="CAI9153914.1"/>
    </source>
</evidence>
<protein>
    <submittedName>
        <fullName evidence="2">Uncharacterized protein</fullName>
    </submittedName>
</protein>
<gene>
    <name evidence="2" type="ORF">MRATA1EN1_LOCUS2876</name>
</gene>
<evidence type="ECO:0000256" key="1">
    <source>
        <dbReference type="SAM" id="MobiDB-lite"/>
    </source>
</evidence>
<sequence length="117" mass="12857">MSRSSCGVKFWGNGRLFRKQKVRFSHPRPSTAGFRRLTVSIARVANAPRVDSLRPLSLFLHLHLTVSFAQSDVLAGAREAPSALAPLTNLWGQSRGGGGRREAARRELRPVSPSSQH</sequence>
<keyword evidence="3" id="KW-1185">Reference proteome</keyword>
<accession>A0ABN8Y271</accession>